<feature type="region of interest" description="Disordered" evidence="1">
    <location>
        <begin position="1"/>
        <end position="46"/>
    </location>
</feature>
<keyword evidence="3" id="KW-1185">Reference proteome</keyword>
<sequence>MPTNTSSPSYTTTSTSPTTTPSSVSVGNESFITSSTTSTSSPRSSEALSATRLNDWLSQSFKDEPWNALRSARS</sequence>
<gene>
    <name evidence="2" type="ORF">BU24DRAFT_461045</name>
</gene>
<proteinExistence type="predicted"/>
<name>A0A6A5XZC7_9PLEO</name>
<protein>
    <submittedName>
        <fullName evidence="2">Uncharacterized protein</fullName>
    </submittedName>
</protein>
<dbReference type="AlphaFoldDB" id="A0A6A5XZC7"/>
<evidence type="ECO:0000256" key="1">
    <source>
        <dbReference type="SAM" id="MobiDB-lite"/>
    </source>
</evidence>
<reference evidence="2" key="1">
    <citation type="journal article" date="2020" name="Stud. Mycol.">
        <title>101 Dothideomycetes genomes: a test case for predicting lifestyles and emergence of pathogens.</title>
        <authorList>
            <person name="Haridas S."/>
            <person name="Albert R."/>
            <person name="Binder M."/>
            <person name="Bloem J."/>
            <person name="Labutti K."/>
            <person name="Salamov A."/>
            <person name="Andreopoulos B."/>
            <person name="Baker S."/>
            <person name="Barry K."/>
            <person name="Bills G."/>
            <person name="Bluhm B."/>
            <person name="Cannon C."/>
            <person name="Castanera R."/>
            <person name="Culley D."/>
            <person name="Daum C."/>
            <person name="Ezra D."/>
            <person name="Gonzalez J."/>
            <person name="Henrissat B."/>
            <person name="Kuo A."/>
            <person name="Liang C."/>
            <person name="Lipzen A."/>
            <person name="Lutzoni F."/>
            <person name="Magnuson J."/>
            <person name="Mondo S."/>
            <person name="Nolan M."/>
            <person name="Ohm R."/>
            <person name="Pangilinan J."/>
            <person name="Park H.-J."/>
            <person name="Ramirez L."/>
            <person name="Alfaro M."/>
            <person name="Sun H."/>
            <person name="Tritt A."/>
            <person name="Yoshinaga Y."/>
            <person name="Zwiers L.-H."/>
            <person name="Turgeon B."/>
            <person name="Goodwin S."/>
            <person name="Spatafora J."/>
            <person name="Crous P."/>
            <person name="Grigoriev I."/>
        </authorList>
    </citation>
    <scope>NUCLEOTIDE SEQUENCE</scope>
    <source>
        <strain evidence="2">CBS 175.79</strain>
    </source>
</reference>
<accession>A0A6A5XZC7</accession>
<dbReference type="Proteomes" id="UP000799778">
    <property type="component" value="Unassembled WGS sequence"/>
</dbReference>
<dbReference type="GeneID" id="54289260"/>
<dbReference type="EMBL" id="ML978068">
    <property type="protein sequence ID" value="KAF2018071.1"/>
    <property type="molecule type" value="Genomic_DNA"/>
</dbReference>
<dbReference type="RefSeq" id="XP_033386410.1">
    <property type="nucleotide sequence ID" value="XM_033531863.1"/>
</dbReference>
<evidence type="ECO:0000313" key="2">
    <source>
        <dbReference type="EMBL" id="KAF2018071.1"/>
    </source>
</evidence>
<organism evidence="2 3">
    <name type="scientific">Aaosphaeria arxii CBS 175.79</name>
    <dbReference type="NCBI Taxonomy" id="1450172"/>
    <lineage>
        <taxon>Eukaryota</taxon>
        <taxon>Fungi</taxon>
        <taxon>Dikarya</taxon>
        <taxon>Ascomycota</taxon>
        <taxon>Pezizomycotina</taxon>
        <taxon>Dothideomycetes</taxon>
        <taxon>Pleosporomycetidae</taxon>
        <taxon>Pleosporales</taxon>
        <taxon>Pleosporales incertae sedis</taxon>
        <taxon>Aaosphaeria</taxon>
    </lineage>
</organism>
<evidence type="ECO:0000313" key="3">
    <source>
        <dbReference type="Proteomes" id="UP000799778"/>
    </source>
</evidence>